<feature type="compositionally biased region" description="Low complexity" evidence="1">
    <location>
        <begin position="223"/>
        <end position="237"/>
    </location>
</feature>
<evidence type="ECO:0000256" key="1">
    <source>
        <dbReference type="SAM" id="MobiDB-lite"/>
    </source>
</evidence>
<dbReference type="AlphaFoldDB" id="A0A8H6MZW2"/>
<dbReference type="Proteomes" id="UP000654918">
    <property type="component" value="Unassembled WGS sequence"/>
</dbReference>
<dbReference type="EMBL" id="WIGO01000383">
    <property type="protein sequence ID" value="KAF6814310.1"/>
    <property type="molecule type" value="Genomic_DNA"/>
</dbReference>
<comment type="caution">
    <text evidence="2">The sequence shown here is derived from an EMBL/GenBank/DDBJ whole genome shotgun (WGS) entry which is preliminary data.</text>
</comment>
<reference evidence="2" key="1">
    <citation type="journal article" date="2020" name="Phytopathology">
        <title>Genome Sequence Resources of Colletotrichum truncatum, C. plurivorum, C. musicola, and C. sojae: Four Species Pathogenic to Soybean (Glycine max).</title>
        <authorList>
            <person name="Rogerio F."/>
            <person name="Boufleur T.R."/>
            <person name="Ciampi-Guillardi M."/>
            <person name="Sukno S.A."/>
            <person name="Thon M.R."/>
            <person name="Massola Junior N.S."/>
            <person name="Baroncelli R."/>
        </authorList>
    </citation>
    <scope>NUCLEOTIDE SEQUENCE</scope>
    <source>
        <strain evidence="2">LFN00145</strain>
    </source>
</reference>
<evidence type="ECO:0000313" key="3">
    <source>
        <dbReference type="Proteomes" id="UP000654918"/>
    </source>
</evidence>
<name>A0A8H6MZW2_9PEZI</name>
<feature type="region of interest" description="Disordered" evidence="1">
    <location>
        <begin position="209"/>
        <end position="264"/>
    </location>
</feature>
<protein>
    <submittedName>
        <fullName evidence="2">Uncharacterized protein</fullName>
    </submittedName>
</protein>
<accession>A0A8H6MZW2</accession>
<organism evidence="2 3">
    <name type="scientific">Colletotrichum plurivorum</name>
    <dbReference type="NCBI Taxonomy" id="2175906"/>
    <lineage>
        <taxon>Eukaryota</taxon>
        <taxon>Fungi</taxon>
        <taxon>Dikarya</taxon>
        <taxon>Ascomycota</taxon>
        <taxon>Pezizomycotina</taxon>
        <taxon>Sordariomycetes</taxon>
        <taxon>Hypocreomycetidae</taxon>
        <taxon>Glomerellales</taxon>
        <taxon>Glomerellaceae</taxon>
        <taxon>Colletotrichum</taxon>
        <taxon>Colletotrichum orchidearum species complex</taxon>
    </lineage>
</organism>
<proteinExistence type="predicted"/>
<gene>
    <name evidence="2" type="ORF">CPLU01_14426</name>
</gene>
<evidence type="ECO:0000313" key="2">
    <source>
        <dbReference type="EMBL" id="KAF6814310.1"/>
    </source>
</evidence>
<keyword evidence="3" id="KW-1185">Reference proteome</keyword>
<sequence length="264" mass="29329">MDPLGLSSLPQIALKRPLAGNPSKFPSTVLLLAPGDLSNHGPPCDTHTTFPDAARRLQQRSAGVQREERNIMRTKLADVRRLWRRGWYPLPDSTTPSVTNPLWRRPQSTQSSAVLVNVWLPPSAKDAHRHRIRRGLAAESKKALDQDTGSLVSAACHRICIDLSGVGWHVKEQEQLTAFPRRPVSEMPALQDVLATRANYFPAPIPLDDSAQSNGLHQRISRAHAAPPARRFPFPQRLPQIPNDEPAPSARSRRRCAPAKARLE</sequence>